<accession>A0ACB7ZPN5</accession>
<evidence type="ECO:0000313" key="1">
    <source>
        <dbReference type="EMBL" id="KAH7903035.1"/>
    </source>
</evidence>
<feature type="non-terminal residue" evidence="1">
    <location>
        <position position="311"/>
    </location>
</feature>
<evidence type="ECO:0000313" key="2">
    <source>
        <dbReference type="Proteomes" id="UP000790377"/>
    </source>
</evidence>
<dbReference type="EMBL" id="MU269283">
    <property type="protein sequence ID" value="KAH7903035.1"/>
    <property type="molecule type" value="Genomic_DNA"/>
</dbReference>
<proteinExistence type="predicted"/>
<keyword evidence="2" id="KW-1185">Reference proteome</keyword>
<protein>
    <submittedName>
        <fullName evidence="1">Uncharacterized protein</fullName>
    </submittedName>
</protein>
<dbReference type="Proteomes" id="UP000790377">
    <property type="component" value="Unassembled WGS sequence"/>
</dbReference>
<name>A0ACB7ZPN5_9AGAM</name>
<sequence length="311" mass="35449">MAKALENNKHKQPLDPRPGPPFTASTVCRLIECMPRHLWDYESIRDDWYLTEFLYRFCGTILPSDWAAFEKYACRVHTVNSALGPLDFVDMDNRWHLAFFSPAAPSPLLPNLESLTWSIQSDFELLTLSRLLSPSLRALKVKWVYLSAPPRPKYQCEQSLPADEIRSSLRYFTEVEDPDRSDADNVLHAIKRSLKDLHNLDRITWKALGSEGILTLAQLPALRHATFDIPGDFAAYIDSRSPKHPFSRLCELDITHETDAPMTAFLNYFDFHSLEEIYITSSRPSVATGTRAFYAALAASLSRESIRKIGI</sequence>
<organism evidence="1 2">
    <name type="scientific">Hygrophoropsis aurantiaca</name>
    <dbReference type="NCBI Taxonomy" id="72124"/>
    <lineage>
        <taxon>Eukaryota</taxon>
        <taxon>Fungi</taxon>
        <taxon>Dikarya</taxon>
        <taxon>Basidiomycota</taxon>
        <taxon>Agaricomycotina</taxon>
        <taxon>Agaricomycetes</taxon>
        <taxon>Agaricomycetidae</taxon>
        <taxon>Boletales</taxon>
        <taxon>Coniophorineae</taxon>
        <taxon>Hygrophoropsidaceae</taxon>
        <taxon>Hygrophoropsis</taxon>
    </lineage>
</organism>
<gene>
    <name evidence="1" type="ORF">BJ138DRAFT_1184600</name>
</gene>
<comment type="caution">
    <text evidence="1">The sequence shown here is derived from an EMBL/GenBank/DDBJ whole genome shotgun (WGS) entry which is preliminary data.</text>
</comment>
<reference evidence="1" key="1">
    <citation type="journal article" date="2021" name="New Phytol.">
        <title>Evolutionary innovations through gain and loss of genes in the ectomycorrhizal Boletales.</title>
        <authorList>
            <person name="Wu G."/>
            <person name="Miyauchi S."/>
            <person name="Morin E."/>
            <person name="Kuo A."/>
            <person name="Drula E."/>
            <person name="Varga T."/>
            <person name="Kohler A."/>
            <person name="Feng B."/>
            <person name="Cao Y."/>
            <person name="Lipzen A."/>
            <person name="Daum C."/>
            <person name="Hundley H."/>
            <person name="Pangilinan J."/>
            <person name="Johnson J."/>
            <person name="Barry K."/>
            <person name="LaButti K."/>
            <person name="Ng V."/>
            <person name="Ahrendt S."/>
            <person name="Min B."/>
            <person name="Choi I.G."/>
            <person name="Park H."/>
            <person name="Plett J.M."/>
            <person name="Magnuson J."/>
            <person name="Spatafora J.W."/>
            <person name="Nagy L.G."/>
            <person name="Henrissat B."/>
            <person name="Grigoriev I.V."/>
            <person name="Yang Z.L."/>
            <person name="Xu J."/>
            <person name="Martin F.M."/>
        </authorList>
    </citation>
    <scope>NUCLEOTIDE SEQUENCE</scope>
    <source>
        <strain evidence="1">ATCC 28755</strain>
    </source>
</reference>